<reference evidence="1" key="1">
    <citation type="submission" date="2023-04" db="EMBL/GenBank/DDBJ databases">
        <title>Phytophthora lilii NBRC 32176.</title>
        <authorList>
            <person name="Ichikawa N."/>
            <person name="Sato H."/>
            <person name="Tonouchi N."/>
        </authorList>
    </citation>
    <scope>NUCLEOTIDE SEQUENCE</scope>
    <source>
        <strain evidence="1">NBRC 32176</strain>
    </source>
</reference>
<name>A0A9W6TUU4_9STRA</name>
<evidence type="ECO:0000313" key="1">
    <source>
        <dbReference type="EMBL" id="GMF20469.1"/>
    </source>
</evidence>
<proteinExistence type="predicted"/>
<dbReference type="AlphaFoldDB" id="A0A9W6TUU4"/>
<organism evidence="1 2">
    <name type="scientific">Phytophthora lilii</name>
    <dbReference type="NCBI Taxonomy" id="2077276"/>
    <lineage>
        <taxon>Eukaryota</taxon>
        <taxon>Sar</taxon>
        <taxon>Stramenopiles</taxon>
        <taxon>Oomycota</taxon>
        <taxon>Peronosporomycetes</taxon>
        <taxon>Peronosporales</taxon>
        <taxon>Peronosporaceae</taxon>
        <taxon>Phytophthora</taxon>
    </lineage>
</organism>
<evidence type="ECO:0000313" key="2">
    <source>
        <dbReference type="Proteomes" id="UP001165083"/>
    </source>
</evidence>
<sequence>MRATKWYDDEWIVHVMIEFQVLMVFSWDASGVRFEHGSQYEQPEEFISARNANPTSTLRNSKSKTNGVLAVNGPLNPTLYDIEFSHKHSKLQVVMLMKDEVLVYANSFSHVCGGGGALGLRDIEFCITNLHALPEDFDLNWSASATIYFEARNPTEAPYDLSLALNPTSSVLALLLEGNSAFWMHAQFRAPRDCT</sequence>
<protein>
    <submittedName>
        <fullName evidence="1">Unnamed protein product</fullName>
    </submittedName>
</protein>
<accession>A0A9W6TUU4</accession>
<gene>
    <name evidence="1" type="ORF">Plil01_000794600</name>
</gene>
<keyword evidence="2" id="KW-1185">Reference proteome</keyword>
<dbReference type="Proteomes" id="UP001165083">
    <property type="component" value="Unassembled WGS sequence"/>
</dbReference>
<dbReference type="EMBL" id="BSXW01000376">
    <property type="protein sequence ID" value="GMF20469.1"/>
    <property type="molecule type" value="Genomic_DNA"/>
</dbReference>
<comment type="caution">
    <text evidence="1">The sequence shown here is derived from an EMBL/GenBank/DDBJ whole genome shotgun (WGS) entry which is preliminary data.</text>
</comment>